<proteinExistence type="predicted"/>
<accession>A0A6M0IDU0</accession>
<dbReference type="Proteomes" id="UP000477386">
    <property type="component" value="Unassembled WGS sequence"/>
</dbReference>
<name>A0A6M0IDU0_9BACT</name>
<evidence type="ECO:0008006" key="4">
    <source>
        <dbReference type="Google" id="ProtNLM"/>
    </source>
</evidence>
<dbReference type="AlphaFoldDB" id="A0A6M0IDU0"/>
<keyword evidence="3" id="KW-1185">Reference proteome</keyword>
<evidence type="ECO:0000313" key="3">
    <source>
        <dbReference type="Proteomes" id="UP000477386"/>
    </source>
</evidence>
<dbReference type="RefSeq" id="WP_164034837.1">
    <property type="nucleotide sequence ID" value="NZ_JAAGNZ010000001.1"/>
</dbReference>
<sequence>MKLLYRTVLFIATTLGVHSIVLAQSNLIIRTPASFSPGSLNTFVGTSAGNDNVTGISNTFIGGFAGNKNNSGFYNTFVGSQNGQNTNTVSNNTFMGYQSGYTNTTGYSNTFLGSTAGFSNTMGRFNSFVGVQAGYINTEGSDNSFVGYQSGRNNTTGSGNAFMGTYAGYNNITGNENVFLGYYAGYTNTDGNQNTFLGHNSGIQNTSGTNNSFIGSANKTGSANAFLGNLAGAFNTTGSNNVLIGNNAGRNNTAGSNNVIVGLNSGTATTGNDNVLLGANIQLTSASIQNAVNASVALSNAIVLGDPSNTSIAVGIGTDSPQFPLDVRGTINLRNNGRIKFANLSNPVREGTTDQFLTVNEQGETVLAKYRLRIDKVSEWSDKVFETGYKLKSLPEVGQYIQINKHLPGVPSAAEVVENGIDPAKMNAKLLEKIEELTLYSIQLEKELQATKKQQQEEIDELKRMVRQLLDKK</sequence>
<organism evidence="2 3">
    <name type="scientific">Spirosoma agri</name>
    <dbReference type="NCBI Taxonomy" id="1987381"/>
    <lineage>
        <taxon>Bacteria</taxon>
        <taxon>Pseudomonadati</taxon>
        <taxon>Bacteroidota</taxon>
        <taxon>Cytophagia</taxon>
        <taxon>Cytophagales</taxon>
        <taxon>Cytophagaceae</taxon>
        <taxon>Spirosoma</taxon>
    </lineage>
</organism>
<feature type="coiled-coil region" evidence="1">
    <location>
        <begin position="427"/>
        <end position="472"/>
    </location>
</feature>
<evidence type="ECO:0000256" key="1">
    <source>
        <dbReference type="SAM" id="Coils"/>
    </source>
</evidence>
<keyword evidence="1" id="KW-0175">Coiled coil</keyword>
<dbReference type="EMBL" id="JAAGNZ010000001">
    <property type="protein sequence ID" value="NEU65511.1"/>
    <property type="molecule type" value="Genomic_DNA"/>
</dbReference>
<reference evidence="2 3" key="1">
    <citation type="submission" date="2020-02" db="EMBL/GenBank/DDBJ databases">
        <title>Draft genome sequence of two Spirosoma agri KCTC 52727 and Spirosoma terrae KCTC 52035.</title>
        <authorList>
            <person name="Rojas J."/>
            <person name="Ambika Manirajan B."/>
            <person name="Ratering S."/>
            <person name="Suarez C."/>
            <person name="Schnell S."/>
        </authorList>
    </citation>
    <scope>NUCLEOTIDE SEQUENCE [LARGE SCALE GENOMIC DNA]</scope>
    <source>
        <strain evidence="2 3">KCTC 52727</strain>
    </source>
</reference>
<evidence type="ECO:0000313" key="2">
    <source>
        <dbReference type="EMBL" id="NEU65511.1"/>
    </source>
</evidence>
<gene>
    <name evidence="2" type="ORF">GK091_01350</name>
</gene>
<comment type="caution">
    <text evidence="2">The sequence shown here is derived from an EMBL/GenBank/DDBJ whole genome shotgun (WGS) entry which is preliminary data.</text>
</comment>
<protein>
    <recommendedName>
        <fullName evidence="4">TMF family protein</fullName>
    </recommendedName>
</protein>